<keyword evidence="1" id="KW-0812">Transmembrane</keyword>
<keyword evidence="1" id="KW-1133">Transmembrane helix</keyword>
<keyword evidence="1" id="KW-0472">Membrane</keyword>
<protein>
    <submittedName>
        <fullName evidence="3">Uncharacterized protein</fullName>
    </submittedName>
</protein>
<sequence length="174" mass="19003">MKTSTVLMVWALLLCSAKSFAQKPDTLYAKKGFWKTAIYKDSNKLTSREVLVLYGDTWAPKVKYKWSNIIRPTGGVAMVGGIGLIAVGVKGLDVITVVEGKQTKYTLRSLPQMAAGAGLLVLGFNMVLSSNLLVKNSVDVYNHMINSSKKMSYIDRVRLGITNNNSIGVIVSLK</sequence>
<evidence type="ECO:0000256" key="2">
    <source>
        <dbReference type="SAM" id="SignalP"/>
    </source>
</evidence>
<name>A0ABM5N3L7_EMTOG</name>
<dbReference type="EMBL" id="CP002961">
    <property type="protein sequence ID" value="AFK04071.1"/>
    <property type="molecule type" value="Genomic_DNA"/>
</dbReference>
<organism evidence="3 4">
    <name type="scientific">Emticicia oligotrophica (strain DSM 17448 / CIP 109782 / MTCC 6937 / GPTSA100-15)</name>
    <dbReference type="NCBI Taxonomy" id="929562"/>
    <lineage>
        <taxon>Bacteria</taxon>
        <taxon>Pseudomonadati</taxon>
        <taxon>Bacteroidota</taxon>
        <taxon>Cytophagia</taxon>
        <taxon>Cytophagales</taxon>
        <taxon>Leadbetterellaceae</taxon>
        <taxon>Emticicia</taxon>
    </lineage>
</organism>
<dbReference type="RefSeq" id="WP_015029765.1">
    <property type="nucleotide sequence ID" value="NC_018748.1"/>
</dbReference>
<dbReference type="Proteomes" id="UP000002875">
    <property type="component" value="Chromosome"/>
</dbReference>
<evidence type="ECO:0000313" key="3">
    <source>
        <dbReference type="EMBL" id="AFK04071.1"/>
    </source>
</evidence>
<accession>A0ABM5N3L7</accession>
<feature type="chain" id="PRO_5046494467" evidence="2">
    <location>
        <begin position="22"/>
        <end position="174"/>
    </location>
</feature>
<keyword evidence="2" id="KW-0732">Signal</keyword>
<feature type="transmembrane region" description="Helical" evidence="1">
    <location>
        <begin position="113"/>
        <end position="134"/>
    </location>
</feature>
<evidence type="ECO:0000256" key="1">
    <source>
        <dbReference type="SAM" id="Phobius"/>
    </source>
</evidence>
<reference evidence="3 4" key="1">
    <citation type="submission" date="2011-07" db="EMBL/GenBank/DDBJ databases">
        <title>The complete genome of chromosome of Emticicia oligotrophica DSM 17448.</title>
        <authorList>
            <consortium name="US DOE Joint Genome Institute (JGI-PGF)"/>
            <person name="Lucas S."/>
            <person name="Han J."/>
            <person name="Lapidus A."/>
            <person name="Bruce D."/>
            <person name="Goodwin L."/>
            <person name="Pitluck S."/>
            <person name="Peters L."/>
            <person name="Kyrpides N."/>
            <person name="Mavromatis K."/>
            <person name="Ivanova N."/>
            <person name="Ovchinnikova G."/>
            <person name="Teshima H."/>
            <person name="Detter J.C."/>
            <person name="Tapia R."/>
            <person name="Han C."/>
            <person name="Land M."/>
            <person name="Hauser L."/>
            <person name="Markowitz V."/>
            <person name="Cheng J.-F."/>
            <person name="Hugenholtz P."/>
            <person name="Woyke T."/>
            <person name="Wu D."/>
            <person name="Tindall B."/>
            <person name="Pomrenke H."/>
            <person name="Brambilla E."/>
            <person name="Klenk H.-P."/>
            <person name="Eisen J.A."/>
        </authorList>
    </citation>
    <scope>NUCLEOTIDE SEQUENCE [LARGE SCALE GENOMIC DNA]</scope>
    <source>
        <strain evidence="3 4">DSM 17448</strain>
    </source>
</reference>
<evidence type="ECO:0000313" key="4">
    <source>
        <dbReference type="Proteomes" id="UP000002875"/>
    </source>
</evidence>
<gene>
    <name evidence="3" type="ordered locus">Emtol_2938</name>
</gene>
<keyword evidence="4" id="KW-1185">Reference proteome</keyword>
<feature type="transmembrane region" description="Helical" evidence="1">
    <location>
        <begin position="69"/>
        <end position="92"/>
    </location>
</feature>
<proteinExistence type="predicted"/>
<feature type="signal peptide" evidence="2">
    <location>
        <begin position="1"/>
        <end position="21"/>
    </location>
</feature>